<evidence type="ECO:0000256" key="3">
    <source>
        <dbReference type="ARBA" id="ARBA00023157"/>
    </source>
</evidence>
<dbReference type="PANTHER" id="PTHR42852">
    <property type="entry name" value="THIOL:DISULFIDE INTERCHANGE PROTEIN DSBE"/>
    <property type="match status" value="1"/>
</dbReference>
<evidence type="ECO:0000256" key="4">
    <source>
        <dbReference type="ARBA" id="ARBA00023284"/>
    </source>
</evidence>
<dbReference type="AlphaFoldDB" id="A0A364XUD4"/>
<dbReference type="InterPro" id="IPR000866">
    <property type="entry name" value="AhpC/TSA"/>
</dbReference>
<protein>
    <submittedName>
        <fullName evidence="7">Alkyl hydroperoxide reductase</fullName>
    </submittedName>
</protein>
<dbReference type="InterPro" id="IPR025380">
    <property type="entry name" value="DUF4369"/>
</dbReference>
<dbReference type="Proteomes" id="UP000251889">
    <property type="component" value="Unassembled WGS sequence"/>
</dbReference>
<dbReference type="SUPFAM" id="SSF52833">
    <property type="entry name" value="Thioredoxin-like"/>
    <property type="match status" value="1"/>
</dbReference>
<evidence type="ECO:0000256" key="2">
    <source>
        <dbReference type="ARBA" id="ARBA00022748"/>
    </source>
</evidence>
<keyword evidence="2" id="KW-0201">Cytochrome c-type biogenesis</keyword>
<comment type="caution">
    <text evidence="7">The sequence shown here is derived from an EMBL/GenBank/DDBJ whole genome shotgun (WGS) entry which is preliminary data.</text>
</comment>
<gene>
    <name evidence="7" type="ORF">DQQ10_26095</name>
</gene>
<comment type="subcellular location">
    <subcellularLocation>
        <location evidence="1">Cell envelope</location>
    </subcellularLocation>
</comment>
<dbReference type="OrthoDB" id="6399635at2"/>
<dbReference type="Gene3D" id="3.40.30.10">
    <property type="entry name" value="Glutaredoxin"/>
    <property type="match status" value="1"/>
</dbReference>
<dbReference type="Pfam" id="PF14289">
    <property type="entry name" value="DUF4369"/>
    <property type="match status" value="1"/>
</dbReference>
<evidence type="ECO:0000313" key="7">
    <source>
        <dbReference type="EMBL" id="RAV97945.1"/>
    </source>
</evidence>
<dbReference type="PROSITE" id="PS51352">
    <property type="entry name" value="THIOREDOXIN_2"/>
    <property type="match status" value="1"/>
</dbReference>
<accession>A0A364XUD4</accession>
<dbReference type="PROSITE" id="PS00194">
    <property type="entry name" value="THIOREDOXIN_1"/>
    <property type="match status" value="1"/>
</dbReference>
<dbReference type="InterPro" id="IPR017937">
    <property type="entry name" value="Thioredoxin_CS"/>
</dbReference>
<dbReference type="GO" id="GO:0016209">
    <property type="term" value="F:antioxidant activity"/>
    <property type="evidence" value="ECO:0007669"/>
    <property type="project" value="InterPro"/>
</dbReference>
<keyword evidence="4" id="KW-0676">Redox-active center</keyword>
<feature type="chain" id="PRO_5016693597" evidence="5">
    <location>
        <begin position="34"/>
        <end position="395"/>
    </location>
</feature>
<proteinExistence type="predicted"/>
<keyword evidence="3" id="KW-1015">Disulfide bond</keyword>
<dbReference type="InterPro" id="IPR036249">
    <property type="entry name" value="Thioredoxin-like_sf"/>
</dbReference>
<evidence type="ECO:0000256" key="1">
    <source>
        <dbReference type="ARBA" id="ARBA00004196"/>
    </source>
</evidence>
<evidence type="ECO:0000256" key="5">
    <source>
        <dbReference type="SAM" id="SignalP"/>
    </source>
</evidence>
<dbReference type="EMBL" id="QMFY01000024">
    <property type="protein sequence ID" value="RAV97945.1"/>
    <property type="molecule type" value="Genomic_DNA"/>
</dbReference>
<dbReference type="GO" id="GO:0030313">
    <property type="term" value="C:cell envelope"/>
    <property type="evidence" value="ECO:0007669"/>
    <property type="project" value="UniProtKB-SubCell"/>
</dbReference>
<dbReference type="CDD" id="cd02966">
    <property type="entry name" value="TlpA_like_family"/>
    <property type="match status" value="1"/>
</dbReference>
<name>A0A364XUD4_9BACT</name>
<keyword evidence="5" id="KW-0732">Signal</keyword>
<feature type="signal peptide" evidence="5">
    <location>
        <begin position="1"/>
        <end position="33"/>
    </location>
</feature>
<feature type="domain" description="Thioredoxin" evidence="6">
    <location>
        <begin position="256"/>
        <end position="395"/>
    </location>
</feature>
<dbReference type="GO" id="GO:0016491">
    <property type="term" value="F:oxidoreductase activity"/>
    <property type="evidence" value="ECO:0007669"/>
    <property type="project" value="InterPro"/>
</dbReference>
<evidence type="ECO:0000313" key="8">
    <source>
        <dbReference type="Proteomes" id="UP000251889"/>
    </source>
</evidence>
<dbReference type="PANTHER" id="PTHR42852:SF6">
    <property type="entry name" value="THIOL:DISULFIDE INTERCHANGE PROTEIN DSBE"/>
    <property type="match status" value="1"/>
</dbReference>
<evidence type="ECO:0000259" key="6">
    <source>
        <dbReference type="PROSITE" id="PS51352"/>
    </source>
</evidence>
<dbReference type="InterPro" id="IPR013766">
    <property type="entry name" value="Thioredoxin_domain"/>
</dbReference>
<dbReference type="Pfam" id="PF00578">
    <property type="entry name" value="AhpC-TSA"/>
    <property type="match status" value="1"/>
</dbReference>
<organism evidence="7 8">
    <name type="scientific">Pseudochryseolinea flava</name>
    <dbReference type="NCBI Taxonomy" id="2059302"/>
    <lineage>
        <taxon>Bacteria</taxon>
        <taxon>Pseudomonadati</taxon>
        <taxon>Bacteroidota</taxon>
        <taxon>Cytophagia</taxon>
        <taxon>Cytophagales</taxon>
        <taxon>Fulvivirgaceae</taxon>
        <taxon>Pseudochryseolinea</taxon>
    </lineage>
</organism>
<dbReference type="InterPro" id="IPR050553">
    <property type="entry name" value="Thioredoxin_ResA/DsbE_sf"/>
</dbReference>
<sequence>MMAFMNATAMNISKVITITLLAFLACLSCSSTSKDDPKVTAAEPTQGGWVVTVKGSVLFPQKGKVTIQQVNESGVVWQDTVVLSAKNTFTKKVKLTEPGYYKINYYNRQIVDFILYKSNVEIIAAGNDPRGNVEIKGSPEIEIIRKVQQILQRAESSPAVAKLNEEFAAAAQAKDGAKMETLRKKYLTMVGDSVAPLLRNEPPSLGVINLLEGGQVLDRDLYIDTYVAVAEKIKKEWPNFEVGKNFVAAIEKVKALAIGQIAPEIALPDTTGQVVKLSSLRGKYVLVDFWAKWCGPCRAENPNVVEAFHKFKGKGFTVFGVSLDRNRQDWVNAIKADKLEWTHVSDLKYWNSEAAQTYSISSIPFSLLIDPQGKIIEKNLRGPALHAKLAEILKK</sequence>
<keyword evidence="8" id="KW-1185">Reference proteome</keyword>
<reference evidence="7 8" key="1">
    <citation type="submission" date="2018-06" db="EMBL/GenBank/DDBJ databases">
        <title>Chryseolinea flavus sp. nov., a member of the phylum Bacteroidetes isolated from soil.</title>
        <authorList>
            <person name="Li Y."/>
            <person name="Wang J."/>
        </authorList>
    </citation>
    <scope>NUCLEOTIDE SEQUENCE [LARGE SCALE GENOMIC DNA]</scope>
    <source>
        <strain evidence="7 8">SDU1-6</strain>
    </source>
</reference>
<dbReference type="GO" id="GO:0017004">
    <property type="term" value="P:cytochrome complex assembly"/>
    <property type="evidence" value="ECO:0007669"/>
    <property type="project" value="UniProtKB-KW"/>
</dbReference>